<dbReference type="OrthoDB" id="9936594at2"/>
<evidence type="ECO:0000313" key="1">
    <source>
        <dbReference type="EMBL" id="OOC11332.1"/>
    </source>
</evidence>
<accession>A0A1V3A1Y0</accession>
<keyword evidence="2" id="KW-1185">Reference proteome</keyword>
<dbReference type="EMBL" id="MUZR01000003">
    <property type="protein sequence ID" value="OOC11332.1"/>
    <property type="molecule type" value="Genomic_DNA"/>
</dbReference>
<gene>
    <name evidence="1" type="ORF">B1A74_00725</name>
</gene>
<organism evidence="1 2">
    <name type="scientific">Thioalkalivibrio halophilus</name>
    <dbReference type="NCBI Taxonomy" id="252474"/>
    <lineage>
        <taxon>Bacteria</taxon>
        <taxon>Pseudomonadati</taxon>
        <taxon>Pseudomonadota</taxon>
        <taxon>Gammaproteobacteria</taxon>
        <taxon>Chromatiales</taxon>
        <taxon>Ectothiorhodospiraceae</taxon>
        <taxon>Thioalkalivibrio</taxon>
    </lineage>
</organism>
<dbReference type="AlphaFoldDB" id="A0A1V3A1Y0"/>
<reference evidence="1 2" key="1">
    <citation type="submission" date="2017-02" db="EMBL/GenBank/DDBJ databases">
        <title>Genomic diversity within the haloalkaliphilic genus Thioalkalivibrio.</title>
        <authorList>
            <person name="Ahn A.-C."/>
            <person name="Meier-Kolthoff J."/>
            <person name="Overmars L."/>
            <person name="Richter M."/>
            <person name="Woyke T."/>
            <person name="Sorokin D.Y."/>
            <person name="Muyzer G."/>
        </authorList>
    </citation>
    <scope>NUCLEOTIDE SEQUENCE [LARGE SCALE GENOMIC DNA]</scope>
    <source>
        <strain evidence="1 2">HL17</strain>
    </source>
</reference>
<evidence type="ECO:0000313" key="2">
    <source>
        <dbReference type="Proteomes" id="UP000189177"/>
    </source>
</evidence>
<protein>
    <submittedName>
        <fullName evidence="1">Uncharacterized protein</fullName>
    </submittedName>
</protein>
<sequence>MSDDFLKTLPKLEKELGREGARQFLELLRQRAFDAEAQMHEAWTRATGDVPPESVVKLTGRYVRRAVAEHRDMAEEIRRATRWERVAGTSMLAMGQKKIQGGETTAELRKEEAEETRRKIVEIWHSLTTIQERNRAAVIAKRVGLTARQVREHLKKAEVR</sequence>
<dbReference type="STRING" id="252474.B1A74_00725"/>
<name>A0A1V3A1Y0_9GAMM</name>
<dbReference type="RefSeq" id="WP_077243488.1">
    <property type="nucleotide sequence ID" value="NZ_MUZR01000003.1"/>
</dbReference>
<dbReference type="Proteomes" id="UP000189177">
    <property type="component" value="Unassembled WGS sequence"/>
</dbReference>
<comment type="caution">
    <text evidence="1">The sequence shown here is derived from an EMBL/GenBank/DDBJ whole genome shotgun (WGS) entry which is preliminary data.</text>
</comment>
<proteinExistence type="predicted"/>